<protein>
    <submittedName>
        <fullName evidence="3">DUF695 domain-containing protein</fullName>
    </submittedName>
</protein>
<organism evidence="3 4">
    <name type="scientific">Paenibacillus soyae</name>
    <dbReference type="NCBI Taxonomy" id="2969249"/>
    <lineage>
        <taxon>Bacteria</taxon>
        <taxon>Bacillati</taxon>
        <taxon>Bacillota</taxon>
        <taxon>Bacilli</taxon>
        <taxon>Bacillales</taxon>
        <taxon>Paenibacillaceae</taxon>
        <taxon>Paenibacillus</taxon>
    </lineage>
</organism>
<comment type="caution">
    <text evidence="3">The sequence shown here is derived from an EMBL/GenBank/DDBJ whole genome shotgun (WGS) entry which is preliminary data.</text>
</comment>
<gene>
    <name evidence="3" type="ORF">NQZ67_18025</name>
</gene>
<name>A0A9X2MPF7_9BACL</name>
<sequence length="259" mass="30094">MSDHWNTYLTSIDKKPASFLLDMEPWKDGDKETFIHLFRLRVMLNEPTEEGLTSNEEASVLYALEDSINDALGPDYLFVGRITTDGRRDFFYYTESADGSQLASLAESCIGDHLYSVARVEEKEPRSFYYESLYPDKINWNRMANRQLVQKLNELGDSLTIPRIVRHWIYFDSAESRSRFKDHVQEAGFRIEDQDFRDNKYSLIVSREDAAEFDAISEVTDELVHAAERYDGDYDGWETQVVKEKAGFLGGLKKMFKIK</sequence>
<dbReference type="SUPFAM" id="SSF89946">
    <property type="entry name" value="Hypothetical protein VC0424"/>
    <property type="match status" value="1"/>
</dbReference>
<dbReference type="RefSeq" id="WP_257448622.1">
    <property type="nucleotide sequence ID" value="NZ_JANIPJ010000013.1"/>
</dbReference>
<dbReference type="AlphaFoldDB" id="A0A9X2MPF7"/>
<dbReference type="Gene3D" id="3.30.70.970">
    <property type="entry name" value="RraB-like"/>
    <property type="match status" value="1"/>
</dbReference>
<dbReference type="EMBL" id="JANIPJ010000013">
    <property type="protein sequence ID" value="MCR2805783.1"/>
    <property type="molecule type" value="Genomic_DNA"/>
</dbReference>
<dbReference type="Proteomes" id="UP001141950">
    <property type="component" value="Unassembled WGS sequence"/>
</dbReference>
<dbReference type="InterPro" id="IPR036701">
    <property type="entry name" value="RraB-like_sf"/>
</dbReference>
<dbReference type="Pfam" id="PF06877">
    <property type="entry name" value="RraB"/>
    <property type="match status" value="1"/>
</dbReference>
<keyword evidence="4" id="KW-1185">Reference proteome</keyword>
<dbReference type="Pfam" id="PF05117">
    <property type="entry name" value="DUF695"/>
    <property type="match status" value="1"/>
</dbReference>
<proteinExistence type="predicted"/>
<accession>A0A9X2MPF7</accession>
<evidence type="ECO:0000313" key="3">
    <source>
        <dbReference type="EMBL" id="MCR2805783.1"/>
    </source>
</evidence>
<evidence type="ECO:0000313" key="4">
    <source>
        <dbReference type="Proteomes" id="UP001141950"/>
    </source>
</evidence>
<feature type="domain" description="Regulator of ribonuclease activity B" evidence="2">
    <location>
        <begin position="143"/>
        <end position="239"/>
    </location>
</feature>
<dbReference type="InterPro" id="IPR009671">
    <property type="entry name" value="RraB_dom"/>
</dbReference>
<evidence type="ECO:0000259" key="2">
    <source>
        <dbReference type="Pfam" id="PF06877"/>
    </source>
</evidence>
<evidence type="ECO:0000259" key="1">
    <source>
        <dbReference type="Pfam" id="PF05117"/>
    </source>
</evidence>
<reference evidence="3" key="1">
    <citation type="submission" date="2022-08" db="EMBL/GenBank/DDBJ databases">
        <title>The genomic sequence of strain Paenibacillus sp. SCIV0701.</title>
        <authorList>
            <person name="Zhao H."/>
        </authorList>
    </citation>
    <scope>NUCLEOTIDE SEQUENCE</scope>
    <source>
        <strain evidence="3">SCIV0701</strain>
    </source>
</reference>
<feature type="domain" description="DUF695" evidence="1">
    <location>
        <begin position="3"/>
        <end position="101"/>
    </location>
</feature>
<dbReference type="InterPro" id="IPR016097">
    <property type="entry name" value="DUF695"/>
</dbReference>